<keyword evidence="4" id="KW-1185">Reference proteome</keyword>
<evidence type="ECO:0000313" key="4">
    <source>
        <dbReference type="Proteomes" id="UP000016922"/>
    </source>
</evidence>
<dbReference type="eggNOG" id="KOG4177">
    <property type="taxonomic scope" value="Eukaryota"/>
</dbReference>
<evidence type="ECO:0000259" key="2">
    <source>
        <dbReference type="Pfam" id="PF26640"/>
    </source>
</evidence>
<dbReference type="GeneID" id="19461988"/>
<dbReference type="Pfam" id="PF26640">
    <property type="entry name" value="DUF8212"/>
    <property type="match status" value="1"/>
</dbReference>
<dbReference type="HOGENOM" id="CLU_000288_138_11_1"/>
<dbReference type="Proteomes" id="UP000016922">
    <property type="component" value="Unassembled WGS sequence"/>
</dbReference>
<evidence type="ECO:0000259" key="1">
    <source>
        <dbReference type="Pfam" id="PF06985"/>
    </source>
</evidence>
<protein>
    <submittedName>
        <fullName evidence="3">Uncharacterized protein</fullName>
    </submittedName>
</protein>
<dbReference type="EMBL" id="KE145370">
    <property type="protein sequence ID" value="EPE27018.1"/>
    <property type="molecule type" value="Genomic_DNA"/>
</dbReference>
<dbReference type="InterPro" id="IPR058525">
    <property type="entry name" value="DUF8212"/>
</dbReference>
<accession>S3DKD7</accession>
<dbReference type="STRING" id="1116229.S3DKD7"/>
<proteinExistence type="predicted"/>
<dbReference type="OMA" id="TINISWH"/>
<dbReference type="InterPro" id="IPR010730">
    <property type="entry name" value="HET"/>
</dbReference>
<dbReference type="Pfam" id="PF06985">
    <property type="entry name" value="HET"/>
    <property type="match status" value="1"/>
</dbReference>
<dbReference type="PANTHER" id="PTHR10622:SF10">
    <property type="entry name" value="HET DOMAIN-CONTAINING PROTEIN"/>
    <property type="match status" value="1"/>
</dbReference>
<feature type="domain" description="DUF8212" evidence="2">
    <location>
        <begin position="222"/>
        <end position="245"/>
    </location>
</feature>
<feature type="domain" description="Heterokaryon incompatibility" evidence="1">
    <location>
        <begin position="22"/>
        <end position="106"/>
    </location>
</feature>
<dbReference type="OrthoDB" id="674604at2759"/>
<dbReference type="AlphaFoldDB" id="S3DKD7"/>
<name>S3DKD7_GLAL2</name>
<organism evidence="3 4">
    <name type="scientific">Glarea lozoyensis (strain ATCC 20868 / MF5171)</name>
    <dbReference type="NCBI Taxonomy" id="1116229"/>
    <lineage>
        <taxon>Eukaryota</taxon>
        <taxon>Fungi</taxon>
        <taxon>Dikarya</taxon>
        <taxon>Ascomycota</taxon>
        <taxon>Pezizomycotina</taxon>
        <taxon>Leotiomycetes</taxon>
        <taxon>Helotiales</taxon>
        <taxon>Helotiaceae</taxon>
        <taxon>Glarea</taxon>
    </lineage>
</organism>
<reference evidence="3 4" key="1">
    <citation type="journal article" date="2013" name="BMC Genomics">
        <title>Genomics-driven discovery of the pneumocandin biosynthetic gene cluster in the fungus Glarea lozoyensis.</title>
        <authorList>
            <person name="Chen L."/>
            <person name="Yue Q."/>
            <person name="Zhang X."/>
            <person name="Xiang M."/>
            <person name="Wang C."/>
            <person name="Li S."/>
            <person name="Che Y."/>
            <person name="Ortiz-Lopez F.J."/>
            <person name="Bills G.F."/>
            <person name="Liu X."/>
            <person name="An Z."/>
        </authorList>
    </citation>
    <scope>NUCLEOTIDE SEQUENCE [LARGE SCALE GENOMIC DNA]</scope>
    <source>
        <strain evidence="4">ATCC 20868 / MF5171</strain>
    </source>
</reference>
<dbReference type="RefSeq" id="XP_008086208.1">
    <property type="nucleotide sequence ID" value="XM_008088017.1"/>
</dbReference>
<gene>
    <name evidence="3" type="ORF">GLAREA_02932</name>
</gene>
<evidence type="ECO:0000313" key="3">
    <source>
        <dbReference type="EMBL" id="EPE27018.1"/>
    </source>
</evidence>
<dbReference type="PANTHER" id="PTHR10622">
    <property type="entry name" value="HET DOMAIN-CONTAINING PROTEIN"/>
    <property type="match status" value="1"/>
</dbReference>
<sequence>MRLIHNKTLKLDECHVAGSIPFAILSHTWGEGEVSFQETQNGTAYSKQGYGKIRRCCEIAAADGFEYSWVDTCCIDKTSSAELSEAINSMYQWYRAAGVCYVYLADVPTGLGLDSRVQAIRMSRWFSRGWTLQELLAPESVIFFDNQWEELGTKDTLRGLISDITRIDKNALKDESNAKDFSVAQKMSWASRRETTRVEDLAYCLMGIFGVNMPMLYGEGERAFIRLQEEIMKTTDDHTIFAWSNRDSFNSWGLLAHSPADFGSCGSTIRIQNPNSRPFSSTNKGIHLNVPVGHTEWYYRKSPVISAMLDCRILGEESKVIGIYLTKTLSPDGDGFNRVMTDEIGRFDIENVWKLEWNDIFVKQREMSLDLPLHDHLYLNVTGLAEHGIMLETLDPAAILTGEFVRLPVSYTKSMIASFRFTDQNGNGFDIGFHIAKKAQLVDTQINWLAEEQPGNVEMPMNSWNNQGYDRVLWQHPLKRWWICVSIRRTIVLRKRSKTINISWHTPRVEMAGSPQQEGK</sequence>
<dbReference type="KEGG" id="glz:GLAREA_02932"/>